<dbReference type="EMBL" id="JACAZF010000017">
    <property type="protein sequence ID" value="KAF7289206.1"/>
    <property type="molecule type" value="Genomic_DNA"/>
</dbReference>
<accession>A0A8H6RYB9</accession>
<protein>
    <submittedName>
        <fullName evidence="1">Uncharacterized protein</fullName>
    </submittedName>
</protein>
<evidence type="ECO:0000313" key="1">
    <source>
        <dbReference type="EMBL" id="KAF7289206.1"/>
    </source>
</evidence>
<organism evidence="1 2">
    <name type="scientific">Mycena indigotica</name>
    <dbReference type="NCBI Taxonomy" id="2126181"/>
    <lineage>
        <taxon>Eukaryota</taxon>
        <taxon>Fungi</taxon>
        <taxon>Dikarya</taxon>
        <taxon>Basidiomycota</taxon>
        <taxon>Agaricomycotina</taxon>
        <taxon>Agaricomycetes</taxon>
        <taxon>Agaricomycetidae</taxon>
        <taxon>Agaricales</taxon>
        <taxon>Marasmiineae</taxon>
        <taxon>Mycenaceae</taxon>
        <taxon>Mycena</taxon>
    </lineage>
</organism>
<evidence type="ECO:0000313" key="2">
    <source>
        <dbReference type="Proteomes" id="UP000636479"/>
    </source>
</evidence>
<keyword evidence="2" id="KW-1185">Reference proteome</keyword>
<dbReference type="RefSeq" id="XP_037213237.1">
    <property type="nucleotide sequence ID" value="XM_037370236.1"/>
</dbReference>
<dbReference type="GeneID" id="59352752"/>
<proteinExistence type="predicted"/>
<gene>
    <name evidence="1" type="ORF">MIND_01381800</name>
</gene>
<comment type="caution">
    <text evidence="1">The sequence shown here is derived from an EMBL/GenBank/DDBJ whole genome shotgun (WGS) entry which is preliminary data.</text>
</comment>
<sequence length="90" mass="10223">MTHTKLPQPPQALHNNPAHLRYLPVLHNTRIRQANGGNWSAQDPSSPIMIHILLFLVNDLVVPLVDLRIFALQRIRGQEPALRQRVVVSI</sequence>
<dbReference type="AlphaFoldDB" id="A0A8H6RYB9"/>
<dbReference type="Proteomes" id="UP000636479">
    <property type="component" value="Unassembled WGS sequence"/>
</dbReference>
<reference evidence="1" key="1">
    <citation type="submission" date="2020-05" db="EMBL/GenBank/DDBJ databases">
        <title>Mycena genomes resolve the evolution of fungal bioluminescence.</title>
        <authorList>
            <person name="Tsai I.J."/>
        </authorList>
    </citation>
    <scope>NUCLEOTIDE SEQUENCE</scope>
    <source>
        <strain evidence="1">171206Taipei</strain>
    </source>
</reference>
<name>A0A8H6RYB9_9AGAR</name>